<dbReference type="InterPro" id="IPR036770">
    <property type="entry name" value="Ankyrin_rpt-contain_sf"/>
</dbReference>
<evidence type="ECO:0000256" key="3">
    <source>
        <dbReference type="PROSITE-ProRule" id="PRU00023"/>
    </source>
</evidence>
<feature type="repeat" description="ANK" evidence="3">
    <location>
        <begin position="63"/>
        <end position="95"/>
    </location>
</feature>
<evidence type="ECO:0000256" key="2">
    <source>
        <dbReference type="ARBA" id="ARBA00023043"/>
    </source>
</evidence>
<dbReference type="PANTHER" id="PTHR24198:SF165">
    <property type="entry name" value="ANKYRIN REPEAT-CONTAINING PROTEIN-RELATED"/>
    <property type="match status" value="1"/>
</dbReference>
<organism evidence="4 5">
    <name type="scientific">Leptospira weilii serovar Ranarum str. ICFT</name>
    <dbReference type="NCBI Taxonomy" id="1218598"/>
    <lineage>
        <taxon>Bacteria</taxon>
        <taxon>Pseudomonadati</taxon>
        <taxon>Spirochaetota</taxon>
        <taxon>Spirochaetia</taxon>
        <taxon>Leptospirales</taxon>
        <taxon>Leptospiraceae</taxon>
        <taxon>Leptospira</taxon>
    </lineage>
</organism>
<dbReference type="EMBL" id="AOHC02000036">
    <property type="protein sequence ID" value="EMY77581.1"/>
    <property type="molecule type" value="Genomic_DNA"/>
</dbReference>
<dbReference type="SUPFAM" id="SSF48403">
    <property type="entry name" value="Ankyrin repeat"/>
    <property type="match status" value="1"/>
</dbReference>
<dbReference type="PROSITE" id="PS50088">
    <property type="entry name" value="ANK_REPEAT"/>
    <property type="match status" value="2"/>
</dbReference>
<dbReference type="InterPro" id="IPR002110">
    <property type="entry name" value="Ankyrin_rpt"/>
</dbReference>
<keyword evidence="1" id="KW-0677">Repeat</keyword>
<protein>
    <submittedName>
        <fullName evidence="4">Ankyrin repeat protein</fullName>
    </submittedName>
</protein>
<keyword evidence="2 3" id="KW-0040">ANK repeat</keyword>
<evidence type="ECO:0000256" key="1">
    <source>
        <dbReference type="ARBA" id="ARBA00022737"/>
    </source>
</evidence>
<sequence>MSAFDNNGGIEILKLFLENKTNIDAVANFDDKSALIIASEREKEKIIRFLLKHGANINLQDKESKSALMIACEREKEKIVRFLLKPGADVNFRDKKGNTALTFAQENKHWKIVDVLTKASEKKDPF</sequence>
<keyword evidence="5" id="KW-1185">Reference proteome</keyword>
<evidence type="ECO:0000313" key="5">
    <source>
        <dbReference type="Proteomes" id="UP000012313"/>
    </source>
</evidence>
<proteinExistence type="predicted"/>
<evidence type="ECO:0000313" key="4">
    <source>
        <dbReference type="EMBL" id="EMY77581.1"/>
    </source>
</evidence>
<accession>N1WBF5</accession>
<reference evidence="4" key="1">
    <citation type="submission" date="2013-03" db="EMBL/GenBank/DDBJ databases">
        <authorList>
            <person name="Harkins D.M."/>
            <person name="Durkin A.S."/>
            <person name="Brinkac L.M."/>
            <person name="Haft D.H."/>
            <person name="Selengut J.D."/>
            <person name="Sanka R."/>
            <person name="DePew J."/>
            <person name="Purushe J."/>
            <person name="Hartskeerl R.A."/>
            <person name="Ahmed A."/>
            <person name="van der Linden H."/>
            <person name="Goris M.G.A."/>
            <person name="Vinetz J.M."/>
            <person name="Sutton G.G."/>
            <person name="Nierman W.C."/>
            <person name="Fouts D.E."/>
        </authorList>
    </citation>
    <scope>NUCLEOTIDE SEQUENCE [LARGE SCALE GENOMIC DNA]</scope>
    <source>
        <strain evidence="4">ICFT</strain>
    </source>
</reference>
<dbReference type="Proteomes" id="UP000012313">
    <property type="component" value="Unassembled WGS sequence"/>
</dbReference>
<dbReference type="Pfam" id="PF12796">
    <property type="entry name" value="Ank_2"/>
    <property type="match status" value="1"/>
</dbReference>
<feature type="repeat" description="ANK" evidence="3">
    <location>
        <begin position="30"/>
        <end position="62"/>
    </location>
</feature>
<name>N1WBF5_9LEPT</name>
<dbReference type="PANTHER" id="PTHR24198">
    <property type="entry name" value="ANKYRIN REPEAT AND PROTEIN KINASE DOMAIN-CONTAINING PROTEIN"/>
    <property type="match status" value="1"/>
</dbReference>
<gene>
    <name evidence="4" type="ORF">LEP1GSC060_0166</name>
</gene>
<dbReference type="AlphaFoldDB" id="N1WBF5"/>
<comment type="caution">
    <text evidence="4">The sequence shown here is derived from an EMBL/GenBank/DDBJ whole genome shotgun (WGS) entry which is preliminary data.</text>
</comment>
<dbReference type="STRING" id="1218598.LEP1GSC060_0166"/>
<dbReference type="Gene3D" id="1.25.40.20">
    <property type="entry name" value="Ankyrin repeat-containing domain"/>
    <property type="match status" value="1"/>
</dbReference>
<dbReference type="PROSITE" id="PS50297">
    <property type="entry name" value="ANK_REP_REGION"/>
    <property type="match status" value="2"/>
</dbReference>
<dbReference type="SMART" id="SM00248">
    <property type="entry name" value="ANK"/>
    <property type="match status" value="3"/>
</dbReference>